<dbReference type="Proteomes" id="UP000007471">
    <property type="component" value="Chromosome"/>
</dbReference>
<accession>E8TGN1</accession>
<dbReference type="AlphaFoldDB" id="E8TGN1"/>
<dbReference type="EMBL" id="CP002447">
    <property type="protein sequence ID" value="ADV14744.1"/>
    <property type="molecule type" value="Genomic_DNA"/>
</dbReference>
<dbReference type="MEROPS" id="M16.019"/>
<dbReference type="STRING" id="765698.Mesci_5662"/>
<proteinExistence type="predicted"/>
<sequence length="65" mass="7028">MNLRSGAPVVAASDDIKATNFLLDKGVVLVPDHRAPTITHMVRYKIGSADEPAREIRRSGISLSI</sequence>
<evidence type="ECO:0000313" key="1">
    <source>
        <dbReference type="EMBL" id="ADV14744.1"/>
    </source>
</evidence>
<dbReference type="OrthoDB" id="8089119at2"/>
<dbReference type="KEGG" id="mci:Mesci_5662"/>
<protein>
    <submittedName>
        <fullName evidence="1">Uncharacterized protein</fullName>
    </submittedName>
</protein>
<dbReference type="HOGENOM" id="CLU_2844772_0_0_5"/>
<gene>
    <name evidence="1" type="ordered locus">Mesci_5662</name>
</gene>
<evidence type="ECO:0000313" key="2">
    <source>
        <dbReference type="Proteomes" id="UP000007471"/>
    </source>
</evidence>
<name>E8TGN1_MESCW</name>
<dbReference type="eggNOG" id="COG0612">
    <property type="taxonomic scope" value="Bacteria"/>
</dbReference>
<reference evidence="2" key="1">
    <citation type="submission" date="2011-01" db="EMBL/GenBank/DDBJ databases">
        <title>Complete sequence of chromosome of Mesorhizobium ciceri bv. biserrulae WSM1271.</title>
        <authorList>
            <person name="Lucas S."/>
            <person name="Copeland A."/>
            <person name="Lapidus A."/>
            <person name="Cheng J.-F."/>
            <person name="Goodwin L."/>
            <person name="Pitluck S."/>
            <person name="Teshima H."/>
            <person name="Detter J.C."/>
            <person name="Han C."/>
            <person name="Tapia R."/>
            <person name="Land M."/>
            <person name="Hauser L."/>
            <person name="Kyrpides N."/>
            <person name="Ivanova N."/>
            <person name="Nandasena K."/>
            <person name="Reeve W.G."/>
            <person name="Howieson J.G."/>
            <person name="O'Hara G."/>
            <person name="Tiwari R.P."/>
            <person name="Woyke T."/>
        </authorList>
    </citation>
    <scope>NUCLEOTIDE SEQUENCE [LARGE SCALE GENOMIC DNA]</scope>
    <source>
        <strain evidence="2">HAMBI 2942 / LMG 23838 / WSM1271</strain>
    </source>
</reference>
<organism evidence="1 2">
    <name type="scientific">Mesorhizobium ciceri biovar biserrulae (strain HAMBI 2942 / LMG 23838 / WSM1271)</name>
    <dbReference type="NCBI Taxonomy" id="765698"/>
    <lineage>
        <taxon>Bacteria</taxon>
        <taxon>Pseudomonadati</taxon>
        <taxon>Pseudomonadota</taxon>
        <taxon>Alphaproteobacteria</taxon>
        <taxon>Hyphomicrobiales</taxon>
        <taxon>Phyllobacteriaceae</taxon>
        <taxon>Mesorhizobium</taxon>
    </lineage>
</organism>